<dbReference type="RefSeq" id="WP_224972704.1">
    <property type="nucleotide sequence ID" value="NZ_JALNTG010000024.1"/>
</dbReference>
<accession>A0AB35K2T6</accession>
<evidence type="ECO:0008006" key="4">
    <source>
        <dbReference type="Google" id="ProtNLM"/>
    </source>
</evidence>
<keyword evidence="1" id="KW-0812">Transmembrane</keyword>
<protein>
    <recommendedName>
        <fullName evidence="4">NfeD-like C-terminal domain-containing protein</fullName>
    </recommendedName>
</protein>
<keyword evidence="1" id="KW-1133">Transmembrane helix</keyword>
<evidence type="ECO:0000313" key="3">
    <source>
        <dbReference type="Proteomes" id="UP001150055"/>
    </source>
</evidence>
<feature type="transmembrane region" description="Helical" evidence="1">
    <location>
        <begin position="139"/>
        <end position="157"/>
    </location>
</feature>
<sequence>MNNSLKHIIECFAIIPLIIIGLGGVYYYSFYEALGLGWIFSQGSISTILLSSIPLFFKAITGLILACTIHFIFFKNLEYFFGCLIILGSFLGVMLGSLVFLGFSLDNFFLILYSYSVIIFTFISSIILFMALDAVGNDRFLFFGILAFLLIFIEPLVTSQGQDKAEQLLSGSGKFSKVSFTSEGLKTIPTTLEVTKNNKKYDEDIDWRILDMIGDKVIIIALNHSQNINGKKKQLVRIVDYKNIDNIY</sequence>
<feature type="transmembrane region" description="Helical" evidence="1">
    <location>
        <begin position="79"/>
        <end position="103"/>
    </location>
</feature>
<comment type="caution">
    <text evidence="2">The sequence shown here is derived from an EMBL/GenBank/DDBJ whole genome shotgun (WGS) entry which is preliminary data.</text>
</comment>
<name>A0AB35K2T6_9GAMM</name>
<feature type="transmembrane region" description="Helical" evidence="1">
    <location>
        <begin position="7"/>
        <end position="28"/>
    </location>
</feature>
<feature type="transmembrane region" description="Helical" evidence="1">
    <location>
        <begin position="48"/>
        <end position="72"/>
    </location>
</feature>
<evidence type="ECO:0000313" key="2">
    <source>
        <dbReference type="EMBL" id="MDD9320135.1"/>
    </source>
</evidence>
<gene>
    <name evidence="2" type="ORF">M0O54_08360</name>
</gene>
<proteinExistence type="predicted"/>
<dbReference type="Proteomes" id="UP001150055">
    <property type="component" value="Unassembled WGS sequence"/>
</dbReference>
<keyword evidence="1" id="KW-0472">Membrane</keyword>
<dbReference type="AlphaFoldDB" id="A0AB35K2T6"/>
<feature type="transmembrane region" description="Helical" evidence="1">
    <location>
        <begin position="109"/>
        <end position="132"/>
    </location>
</feature>
<organism evidence="2 3">
    <name type="scientific">Acinetobacter lactucae</name>
    <dbReference type="NCBI Taxonomy" id="1785128"/>
    <lineage>
        <taxon>Bacteria</taxon>
        <taxon>Pseudomonadati</taxon>
        <taxon>Pseudomonadota</taxon>
        <taxon>Gammaproteobacteria</taxon>
        <taxon>Moraxellales</taxon>
        <taxon>Moraxellaceae</taxon>
        <taxon>Acinetobacter</taxon>
        <taxon>Acinetobacter calcoaceticus/baumannii complex</taxon>
    </lineage>
</organism>
<reference evidence="2" key="1">
    <citation type="submission" date="2022-12" db="EMBL/GenBank/DDBJ databases">
        <title>Acinetobacter lactucae: Emerging opportunistic pathogenic species of genus Acinetobacter isolated from immunocompromised patients in clinical settings of India.</title>
        <authorList>
            <person name="Amar A.K."/>
            <person name="Sawant A.R."/>
            <person name="Meera M."/>
            <person name="Tomar A."/>
            <person name="Sistla S."/>
            <person name="Prashanth K."/>
        </authorList>
    </citation>
    <scope>NUCLEOTIDE SEQUENCE</scope>
    <source>
        <strain evidence="2">PKAL1828C</strain>
    </source>
</reference>
<evidence type="ECO:0000256" key="1">
    <source>
        <dbReference type="SAM" id="Phobius"/>
    </source>
</evidence>
<dbReference type="EMBL" id="JALNTG010000024">
    <property type="protein sequence ID" value="MDD9320135.1"/>
    <property type="molecule type" value="Genomic_DNA"/>
</dbReference>